<comment type="caution">
    <text evidence="1">The sequence shown here is derived from an EMBL/GenBank/DDBJ whole genome shotgun (WGS) entry which is preliminary data.</text>
</comment>
<organism evidence="1 2">
    <name type="scientific">Ignelater luminosus</name>
    <name type="common">Cucubano</name>
    <name type="synonym">Pyrophorus luminosus</name>
    <dbReference type="NCBI Taxonomy" id="2038154"/>
    <lineage>
        <taxon>Eukaryota</taxon>
        <taxon>Metazoa</taxon>
        <taxon>Ecdysozoa</taxon>
        <taxon>Arthropoda</taxon>
        <taxon>Hexapoda</taxon>
        <taxon>Insecta</taxon>
        <taxon>Pterygota</taxon>
        <taxon>Neoptera</taxon>
        <taxon>Endopterygota</taxon>
        <taxon>Coleoptera</taxon>
        <taxon>Polyphaga</taxon>
        <taxon>Elateriformia</taxon>
        <taxon>Elateroidea</taxon>
        <taxon>Elateridae</taxon>
        <taxon>Agrypninae</taxon>
        <taxon>Pyrophorini</taxon>
        <taxon>Ignelater</taxon>
    </lineage>
</organism>
<evidence type="ECO:0008006" key="3">
    <source>
        <dbReference type="Google" id="ProtNLM"/>
    </source>
</evidence>
<proteinExistence type="predicted"/>
<gene>
    <name evidence="1" type="ORF">ILUMI_19687</name>
</gene>
<dbReference type="EMBL" id="VTPC01087499">
    <property type="protein sequence ID" value="KAF2886486.1"/>
    <property type="molecule type" value="Genomic_DNA"/>
</dbReference>
<dbReference type="Proteomes" id="UP000801492">
    <property type="component" value="Unassembled WGS sequence"/>
</dbReference>
<protein>
    <recommendedName>
        <fullName evidence="3">MULE transposase domain-containing protein</fullName>
    </recommendedName>
</protein>
<accession>A0A8K0G5C5</accession>
<sequence>MKEKIGMDITPEYFISDDDPRYYNAWVKVMTKENVPRGLLCSWHVIQNWTIPGKAKIKKVDDVLKMKCGMRKILKQTNVENFVHLKENVLESLEEENERDFLNYILKYYFQSNERTVMWAHCYRRYGQ</sequence>
<reference evidence="1" key="1">
    <citation type="submission" date="2019-08" db="EMBL/GenBank/DDBJ databases">
        <title>The genome of the North American firefly Photinus pyralis.</title>
        <authorList>
            <consortium name="Photinus pyralis genome working group"/>
            <person name="Fallon T.R."/>
            <person name="Sander Lower S.E."/>
            <person name="Weng J.-K."/>
        </authorList>
    </citation>
    <scope>NUCLEOTIDE SEQUENCE</scope>
    <source>
        <strain evidence="1">TRF0915ILg1</strain>
        <tissue evidence="1">Whole body</tissue>
    </source>
</reference>
<evidence type="ECO:0000313" key="1">
    <source>
        <dbReference type="EMBL" id="KAF2886486.1"/>
    </source>
</evidence>
<keyword evidence="2" id="KW-1185">Reference proteome</keyword>
<name>A0A8K0G5C5_IGNLU</name>
<dbReference type="OrthoDB" id="10031901at2759"/>
<dbReference type="AlphaFoldDB" id="A0A8K0G5C5"/>
<evidence type="ECO:0000313" key="2">
    <source>
        <dbReference type="Proteomes" id="UP000801492"/>
    </source>
</evidence>